<evidence type="ECO:0000256" key="2">
    <source>
        <dbReference type="ARBA" id="ARBA00005150"/>
    </source>
</evidence>
<comment type="catalytic activity">
    <reaction evidence="14">
        <text>(6S)-5,6,7,8-tetrahydrofolyl-(gamma-L-Glu)(n) + L-glutamate + ATP = (6S)-5,6,7,8-tetrahydrofolyl-(gamma-L-Glu)(n+1) + ADP + phosphate + H(+)</text>
        <dbReference type="Rhea" id="RHEA:10580"/>
        <dbReference type="Rhea" id="RHEA-COMP:14738"/>
        <dbReference type="Rhea" id="RHEA-COMP:14740"/>
        <dbReference type="ChEBI" id="CHEBI:15378"/>
        <dbReference type="ChEBI" id="CHEBI:29985"/>
        <dbReference type="ChEBI" id="CHEBI:30616"/>
        <dbReference type="ChEBI" id="CHEBI:43474"/>
        <dbReference type="ChEBI" id="CHEBI:141005"/>
        <dbReference type="ChEBI" id="CHEBI:456216"/>
        <dbReference type="EC" id="6.3.2.17"/>
    </reaction>
</comment>
<evidence type="ECO:0000256" key="7">
    <source>
        <dbReference type="ARBA" id="ARBA00022598"/>
    </source>
</evidence>
<dbReference type="PANTHER" id="PTHR11136:SF5">
    <property type="entry name" value="FOLYLPOLYGLUTAMATE SYNTHASE, MITOCHONDRIAL"/>
    <property type="match status" value="1"/>
</dbReference>
<dbReference type="PROSITE" id="PS01011">
    <property type="entry name" value="FOLYLPOLYGLU_SYNT_1"/>
    <property type="match status" value="1"/>
</dbReference>
<evidence type="ECO:0000256" key="12">
    <source>
        <dbReference type="ARBA" id="ARBA00030592"/>
    </source>
</evidence>
<keyword evidence="6" id="KW-0554">One-carbon metabolism</keyword>
<dbReference type="GO" id="GO:0005829">
    <property type="term" value="C:cytosol"/>
    <property type="evidence" value="ECO:0007669"/>
    <property type="project" value="TreeGrafter"/>
</dbReference>
<dbReference type="SUPFAM" id="SSF53623">
    <property type="entry name" value="MurD-like peptide ligases, catalytic domain"/>
    <property type="match status" value="1"/>
</dbReference>
<evidence type="ECO:0000256" key="1">
    <source>
        <dbReference type="ARBA" id="ARBA00001944"/>
    </source>
</evidence>
<sequence>MLVNVNSFPRHDIYAASPINKRQKISFTIKTRTISSYNADQFMHDHIVLSLRHKTLISHVIKEMGSDGILETKAYDPSLYSYETAMEALSSLITRKKRGEPSTIVEKYGKLDRMQMYVEILGIKEEHMAELKIIHVAGTKGKGSTCVFSESILRECGFRTGLFISPHLIDVRERFRIDGLEISEDKFLNYFWECWHRLKENLLKDLPMPPLFQFLTVLALKIFICEKVDVAIIEVGLGGKDDSTNVIKKPVVCGICSLGMDHMEILGNTLEEIASHKAGIFKPLIPAFTVYQPSEAINVLKKRAFESTVPLDMVSPLDPKELKGVELGLAGDHQFINAALAIALCKCWLQETGNMKDYFQNKNSRSNLPEPFLRGLSTAHLSGRAQIVYDASVKSCKLLDEQENSSGDLIFYLDGAHSPESMEACARWFSKAVKESKSYRFEIIGESAENSGRSLERENLHSRKTSKQFLLFNCMEVRNPHVLLPQIVNNCASSGVHFSKAIFAPTMSKYNKVTSAASLVSSDTATENLSWQFSLQKLWEKLTLGKDAAINLESNKTTTFSPDVDASQKLISLNNHSGSTAVFPSLPSTIKWLRDTVRRDPSLRLQVLVTGSLHLVGDVLKLLKR</sequence>
<dbReference type="Proteomes" id="UP001419268">
    <property type="component" value="Unassembled WGS sequence"/>
</dbReference>
<comment type="pathway">
    <text evidence="2">Cofactor biosynthesis; tetrahydrofolylpolyglutamate biosynthesis.</text>
</comment>
<dbReference type="AlphaFoldDB" id="A0AAP0PYG0"/>
<dbReference type="Gene3D" id="3.90.190.20">
    <property type="entry name" value="Mur ligase, C-terminal domain"/>
    <property type="match status" value="1"/>
</dbReference>
<dbReference type="InterPro" id="IPR036615">
    <property type="entry name" value="Mur_ligase_C_dom_sf"/>
</dbReference>
<comment type="cofactor">
    <cofactor evidence="1">
        <name>a monovalent cation</name>
        <dbReference type="ChEBI" id="CHEBI:60242"/>
    </cofactor>
</comment>
<dbReference type="GO" id="GO:0006730">
    <property type="term" value="P:one-carbon metabolic process"/>
    <property type="evidence" value="ECO:0007669"/>
    <property type="project" value="UniProtKB-KW"/>
</dbReference>
<keyword evidence="10" id="KW-0067">ATP-binding</keyword>
<evidence type="ECO:0000256" key="9">
    <source>
        <dbReference type="ARBA" id="ARBA00022741"/>
    </source>
</evidence>
<evidence type="ECO:0000256" key="8">
    <source>
        <dbReference type="ARBA" id="ARBA00022723"/>
    </source>
</evidence>
<accession>A0AAP0PYG0</accession>
<dbReference type="PROSITE" id="PS01012">
    <property type="entry name" value="FOLYLPOLYGLU_SYNT_2"/>
    <property type="match status" value="1"/>
</dbReference>
<evidence type="ECO:0000256" key="10">
    <source>
        <dbReference type="ARBA" id="ARBA00022840"/>
    </source>
</evidence>
<dbReference type="FunFam" id="3.90.190.20:FF:000011">
    <property type="entry name" value="Folylpolyglutamate synthase"/>
    <property type="match status" value="1"/>
</dbReference>
<dbReference type="NCBIfam" id="TIGR01499">
    <property type="entry name" value="folC"/>
    <property type="match status" value="1"/>
</dbReference>
<protein>
    <recommendedName>
        <fullName evidence="5">Folylpolyglutamate synthase</fullName>
        <ecNumber evidence="4">6.3.2.17</ecNumber>
    </recommendedName>
    <alternativeName>
        <fullName evidence="13">Folylpoly-gamma-glutamate synthetase</fullName>
    </alternativeName>
    <alternativeName>
        <fullName evidence="12">Tetrahydrofolylpolyglutamate synthase</fullName>
    </alternativeName>
</protein>
<comment type="similarity">
    <text evidence="3">Belongs to the folylpolyglutamate synthase family.</text>
</comment>
<proteinExistence type="inferred from homology"/>
<evidence type="ECO:0000256" key="14">
    <source>
        <dbReference type="ARBA" id="ARBA00047493"/>
    </source>
</evidence>
<dbReference type="GO" id="GO:0005524">
    <property type="term" value="F:ATP binding"/>
    <property type="evidence" value="ECO:0007669"/>
    <property type="project" value="UniProtKB-KW"/>
</dbReference>
<dbReference type="FunFam" id="3.40.1190.10:FF:000017">
    <property type="entry name" value="Folylpolyglutamate synthase"/>
    <property type="match status" value="1"/>
</dbReference>
<dbReference type="GO" id="GO:0005739">
    <property type="term" value="C:mitochondrion"/>
    <property type="evidence" value="ECO:0007669"/>
    <property type="project" value="TreeGrafter"/>
</dbReference>
<dbReference type="InterPro" id="IPR018109">
    <property type="entry name" value="Folylpolyglutamate_synth_CS"/>
</dbReference>
<dbReference type="GO" id="GO:0046872">
    <property type="term" value="F:metal ion binding"/>
    <property type="evidence" value="ECO:0007669"/>
    <property type="project" value="UniProtKB-KW"/>
</dbReference>
<dbReference type="GO" id="GO:0004326">
    <property type="term" value="F:tetrahydrofolylpolyglutamate synthase activity"/>
    <property type="evidence" value="ECO:0007669"/>
    <property type="project" value="UniProtKB-EC"/>
</dbReference>
<reference evidence="15 16" key="1">
    <citation type="submission" date="2024-01" db="EMBL/GenBank/DDBJ databases">
        <title>Genome assemblies of Stephania.</title>
        <authorList>
            <person name="Yang L."/>
        </authorList>
    </citation>
    <scope>NUCLEOTIDE SEQUENCE [LARGE SCALE GENOMIC DNA]</scope>
    <source>
        <strain evidence="15">JXDWG</strain>
        <tissue evidence="15">Leaf</tissue>
    </source>
</reference>
<dbReference type="EMBL" id="JBBNAG010000002">
    <property type="protein sequence ID" value="KAK9157271.1"/>
    <property type="molecule type" value="Genomic_DNA"/>
</dbReference>
<evidence type="ECO:0000256" key="5">
    <source>
        <dbReference type="ARBA" id="ARBA00018660"/>
    </source>
</evidence>
<keyword evidence="8" id="KW-0479">Metal-binding</keyword>
<evidence type="ECO:0000256" key="6">
    <source>
        <dbReference type="ARBA" id="ARBA00022563"/>
    </source>
</evidence>
<evidence type="ECO:0000256" key="3">
    <source>
        <dbReference type="ARBA" id="ARBA00008276"/>
    </source>
</evidence>
<dbReference type="PANTHER" id="PTHR11136">
    <property type="entry name" value="FOLYLPOLYGLUTAMATE SYNTHASE-RELATED"/>
    <property type="match status" value="1"/>
</dbReference>
<name>A0AAP0PYG0_9MAGN</name>
<evidence type="ECO:0000256" key="13">
    <source>
        <dbReference type="ARBA" id="ARBA00030876"/>
    </source>
</evidence>
<dbReference type="SUPFAM" id="SSF53244">
    <property type="entry name" value="MurD-like peptide ligases, peptide-binding domain"/>
    <property type="match status" value="1"/>
</dbReference>
<evidence type="ECO:0000256" key="4">
    <source>
        <dbReference type="ARBA" id="ARBA00013025"/>
    </source>
</evidence>
<keyword evidence="16" id="KW-1185">Reference proteome</keyword>
<evidence type="ECO:0000256" key="11">
    <source>
        <dbReference type="ARBA" id="ARBA00022842"/>
    </source>
</evidence>
<keyword evidence="11" id="KW-0460">Magnesium</keyword>
<dbReference type="InterPro" id="IPR001645">
    <property type="entry name" value="Folylpolyglutamate_synth"/>
</dbReference>
<keyword evidence="7" id="KW-0436">Ligase</keyword>
<dbReference type="Gene3D" id="3.40.1190.10">
    <property type="entry name" value="Mur-like, catalytic domain"/>
    <property type="match status" value="1"/>
</dbReference>
<gene>
    <name evidence="15" type="ORF">Scep_003845</name>
</gene>
<organism evidence="15 16">
    <name type="scientific">Stephania cephalantha</name>
    <dbReference type="NCBI Taxonomy" id="152367"/>
    <lineage>
        <taxon>Eukaryota</taxon>
        <taxon>Viridiplantae</taxon>
        <taxon>Streptophyta</taxon>
        <taxon>Embryophyta</taxon>
        <taxon>Tracheophyta</taxon>
        <taxon>Spermatophyta</taxon>
        <taxon>Magnoliopsida</taxon>
        <taxon>Ranunculales</taxon>
        <taxon>Menispermaceae</taxon>
        <taxon>Menispermoideae</taxon>
        <taxon>Cissampelideae</taxon>
        <taxon>Stephania</taxon>
    </lineage>
</organism>
<dbReference type="EC" id="6.3.2.17" evidence="4"/>
<evidence type="ECO:0000313" key="15">
    <source>
        <dbReference type="EMBL" id="KAK9157271.1"/>
    </source>
</evidence>
<keyword evidence="9" id="KW-0547">Nucleotide-binding</keyword>
<evidence type="ECO:0000313" key="16">
    <source>
        <dbReference type="Proteomes" id="UP001419268"/>
    </source>
</evidence>
<comment type="caution">
    <text evidence="15">The sequence shown here is derived from an EMBL/GenBank/DDBJ whole genome shotgun (WGS) entry which is preliminary data.</text>
</comment>
<dbReference type="InterPro" id="IPR036565">
    <property type="entry name" value="Mur-like_cat_sf"/>
</dbReference>